<dbReference type="AlphaFoldDB" id="M2YFU9"/>
<evidence type="ECO:0000313" key="2">
    <source>
        <dbReference type="Proteomes" id="UP000011744"/>
    </source>
</evidence>
<protein>
    <submittedName>
        <fullName evidence="1">Uncharacterized protein</fullName>
    </submittedName>
</protein>
<evidence type="ECO:0000313" key="1">
    <source>
        <dbReference type="EMBL" id="EME72026.1"/>
    </source>
</evidence>
<name>M2YFU9_9PROT</name>
<dbReference type="STRING" id="1244869.H261_00565"/>
<proteinExistence type="predicted"/>
<gene>
    <name evidence="1" type="ORF">H261_00565</name>
</gene>
<reference evidence="1 2" key="1">
    <citation type="journal article" date="2014" name="Genome Announc.">
        <title>Draft Genome Sequence of Magnetospirillum sp. Strain SO-1, a Freshwater Magnetotactic Bacterium Isolated from the Ol'khovka River, Russia.</title>
        <authorList>
            <person name="Grouzdev D.S."/>
            <person name="Dziuba M.V."/>
            <person name="Sukhacheva M.S."/>
            <person name="Mardanov A.V."/>
            <person name="Beletskiy A.V."/>
            <person name="Kuznetsov B.B."/>
            <person name="Skryabin K.G."/>
        </authorList>
    </citation>
    <scope>NUCLEOTIDE SEQUENCE [LARGE SCALE GENOMIC DNA]</scope>
    <source>
        <strain evidence="1 2">SO-1</strain>
    </source>
</reference>
<keyword evidence="2" id="KW-1185">Reference proteome</keyword>
<dbReference type="Proteomes" id="UP000011744">
    <property type="component" value="Unassembled WGS sequence"/>
</dbReference>
<organism evidence="1 2">
    <name type="scientific">Paramagnetospirillum caucaseum</name>
    <dbReference type="NCBI Taxonomy" id="1244869"/>
    <lineage>
        <taxon>Bacteria</taxon>
        <taxon>Pseudomonadati</taxon>
        <taxon>Pseudomonadota</taxon>
        <taxon>Alphaproteobacteria</taxon>
        <taxon>Rhodospirillales</taxon>
        <taxon>Magnetospirillaceae</taxon>
        <taxon>Paramagnetospirillum</taxon>
    </lineage>
</organism>
<comment type="caution">
    <text evidence="1">The sequence shown here is derived from an EMBL/GenBank/DDBJ whole genome shotgun (WGS) entry which is preliminary data.</text>
</comment>
<dbReference type="EMBL" id="AONQ01000001">
    <property type="protein sequence ID" value="EME72026.1"/>
    <property type="molecule type" value="Genomic_DNA"/>
</dbReference>
<accession>M2YFU9</accession>
<sequence>MGQGHRLGDLTGRWWWCRGGFDRWPRLSLGGRGFFGRNCLLRLWWNRLARLLDRRLLGFPFALGIDHLDPCRHGFGTTDLTAIQIELTGSVSCLNCFGLASGCPNHLPEYIVSPGGSWDLAGEPLQFRDTGGGTVLLGQETGEGDGDILGVLAVPLELAQSGGSFGSFANALIGAGQHQMGSDQIGIAF</sequence>